<gene>
    <name evidence="5" type="ORF">X975_21348</name>
</gene>
<dbReference type="Proteomes" id="UP000054359">
    <property type="component" value="Unassembled WGS sequence"/>
</dbReference>
<protein>
    <submittedName>
        <fullName evidence="5">Nuclear pore complex protein Nup160</fullName>
    </submittedName>
</protein>
<dbReference type="Pfam" id="PF11715">
    <property type="entry name" value="Beta-prop_Nup120_160"/>
    <property type="match status" value="1"/>
</dbReference>
<evidence type="ECO:0000259" key="4">
    <source>
        <dbReference type="Pfam" id="PF11715"/>
    </source>
</evidence>
<keyword evidence="6" id="KW-1185">Reference proteome</keyword>
<evidence type="ECO:0000256" key="1">
    <source>
        <dbReference type="ARBA" id="ARBA00004123"/>
    </source>
</evidence>
<proteinExistence type="predicted"/>
<dbReference type="EMBL" id="KK120642">
    <property type="protein sequence ID" value="KFM78722.1"/>
    <property type="molecule type" value="Genomic_DNA"/>
</dbReference>
<evidence type="ECO:0000256" key="2">
    <source>
        <dbReference type="ARBA" id="ARBA00022448"/>
    </source>
</evidence>
<comment type="subcellular location">
    <subcellularLocation>
        <location evidence="1">Nucleus</location>
    </subcellularLocation>
</comment>
<dbReference type="PANTHER" id="PTHR21286">
    <property type="entry name" value="NUCLEAR PORE COMPLEX PROTEIN NUP160"/>
    <property type="match status" value="1"/>
</dbReference>
<dbReference type="STRING" id="407821.A0A087UMY3"/>
<accession>A0A087UMY3</accession>
<dbReference type="OrthoDB" id="67716at2759"/>
<dbReference type="InterPro" id="IPR021717">
    <property type="entry name" value="Nucleoporin_Nup160"/>
</dbReference>
<reference evidence="5 6" key="1">
    <citation type="submission" date="2013-11" db="EMBL/GenBank/DDBJ databases">
        <title>Genome sequencing of Stegodyphus mimosarum.</title>
        <authorList>
            <person name="Bechsgaard J."/>
        </authorList>
    </citation>
    <scope>NUCLEOTIDE SEQUENCE [LARGE SCALE GENOMIC DNA]</scope>
</reference>
<name>A0A087UMY3_STEMI</name>
<dbReference type="PANTHER" id="PTHR21286:SF0">
    <property type="entry name" value="NUCLEAR PORE COMPLEX PROTEIN NUP160"/>
    <property type="match status" value="1"/>
</dbReference>
<feature type="domain" description="Nucleoporin Nup120/160 beta-propeller" evidence="4">
    <location>
        <begin position="60"/>
        <end position="542"/>
    </location>
</feature>
<sequence>MNSIMYCEITPHSETVDRWNDVTINAGASQSTLQDIKLPEGAGCFTYRSSGDLSSCCSNRFIYWRTNHDVIELVEISLDFTLRGNHLRLRFQNTPILRGVSIHENHDQVVLLVATVSAIHKLVFPHPRRLERDCGFPVKKKEVAGPSVFFDTTGATLRSRSCYFVLNHVSLGIPLPHTSCSWLDVEGNATFVLANSAGSVLMVVMSDKHGVEITTTELMKTGSIFRLFNGLVPAVMRNNRTEVALSIVCHQDVNNVLVFSLFSDLQIRIWSHRRQECLLVDSVLNFDSEKNLIAGNFTAHQCHLRKSLSGSNHNFYLGIYIPVPHQKMFYVFQPLTSPDKCKLKLKSTLRQTQHDLVDFCISNTHIWTLWLSFENQPIVFSADIESALKTEPDIYWVPVDLQPQVCRTIDYGASTPQEAYLKEIFKVGRFLPSTISKAISIYQTAKNSSFISNVSMKVDDLRSRVIEAVESEILIKTGNLDDAENEYCEIAAECWDRFFSYCIQYHEVGMKPLGMSVDPCTGCVILIKKNFYSLLCPCDSLELMTSPNFRSFFFVSLLDEE</sequence>
<evidence type="ECO:0000313" key="6">
    <source>
        <dbReference type="Proteomes" id="UP000054359"/>
    </source>
</evidence>
<dbReference type="GO" id="GO:0005643">
    <property type="term" value="C:nuclear pore"/>
    <property type="evidence" value="ECO:0007669"/>
    <property type="project" value="UniProtKB-ARBA"/>
</dbReference>
<evidence type="ECO:0000313" key="5">
    <source>
        <dbReference type="EMBL" id="KFM78722.1"/>
    </source>
</evidence>
<keyword evidence="2" id="KW-0813">Transport</keyword>
<dbReference type="GO" id="GO:0017056">
    <property type="term" value="F:structural constituent of nuclear pore"/>
    <property type="evidence" value="ECO:0007669"/>
    <property type="project" value="TreeGrafter"/>
</dbReference>
<dbReference type="OMA" id="ISNTHIW"/>
<keyword evidence="3" id="KW-0539">Nucleus</keyword>
<evidence type="ECO:0000256" key="3">
    <source>
        <dbReference type="ARBA" id="ARBA00023242"/>
    </source>
</evidence>
<organism evidence="5 6">
    <name type="scientific">Stegodyphus mimosarum</name>
    <name type="common">African social velvet spider</name>
    <dbReference type="NCBI Taxonomy" id="407821"/>
    <lineage>
        <taxon>Eukaryota</taxon>
        <taxon>Metazoa</taxon>
        <taxon>Ecdysozoa</taxon>
        <taxon>Arthropoda</taxon>
        <taxon>Chelicerata</taxon>
        <taxon>Arachnida</taxon>
        <taxon>Araneae</taxon>
        <taxon>Araneomorphae</taxon>
        <taxon>Entelegynae</taxon>
        <taxon>Eresoidea</taxon>
        <taxon>Eresidae</taxon>
        <taxon>Stegodyphus</taxon>
    </lineage>
</organism>
<dbReference type="InterPro" id="IPR059141">
    <property type="entry name" value="Beta-prop_Nup120_160"/>
</dbReference>
<feature type="non-terminal residue" evidence="5">
    <location>
        <position position="561"/>
    </location>
</feature>
<dbReference type="AlphaFoldDB" id="A0A087UMY3"/>